<name>A0A9E7ALR5_9ACTO</name>
<dbReference type="Proteomes" id="UP000830236">
    <property type="component" value="Chromosome"/>
</dbReference>
<dbReference type="InterPro" id="IPR050834">
    <property type="entry name" value="Glycosyltransf_2"/>
</dbReference>
<evidence type="ECO:0000259" key="1">
    <source>
        <dbReference type="Pfam" id="PF00535"/>
    </source>
</evidence>
<feature type="domain" description="Glycosyltransferase 2-like" evidence="1">
    <location>
        <begin position="8"/>
        <end position="179"/>
    </location>
</feature>
<dbReference type="InterPro" id="IPR029044">
    <property type="entry name" value="Nucleotide-diphossugar_trans"/>
</dbReference>
<proteinExistence type="predicted"/>
<dbReference type="AlphaFoldDB" id="A0A9E7ALR5"/>
<dbReference type="PANTHER" id="PTHR43685:SF3">
    <property type="entry name" value="SLR2126 PROTEIN"/>
    <property type="match status" value="1"/>
</dbReference>
<dbReference type="InterPro" id="IPR001173">
    <property type="entry name" value="Glyco_trans_2-like"/>
</dbReference>
<dbReference type="KEGG" id="agh:M3I41_08210"/>
<keyword evidence="2" id="KW-0328">Glycosyltransferase</keyword>
<dbReference type="Pfam" id="PF00535">
    <property type="entry name" value="Glycos_transf_2"/>
    <property type="match status" value="1"/>
</dbReference>
<evidence type="ECO:0000313" key="3">
    <source>
        <dbReference type="Proteomes" id="UP000830236"/>
    </source>
</evidence>
<dbReference type="EC" id="2.4.-.-" evidence="2"/>
<keyword evidence="2" id="KW-0808">Transferase</keyword>
<sequence length="365" mass="40855">MTPQPQASVIIPTLNSAPTLAIQLDSLLRQDYEGAFEILVIDNGSTDETRELLEDYYPRFAFRQVNLRYFISDRERNVCYARNVGIRYANSEKLLFCDADDMLSNNWVSQGIESLKEHQVVSGSGIYFLEGTFKNFWALGKAYETIHPATETETYTPVNADRAIPILMGCSFAARRSALISRGFDVNAPWGSEDNELALYLREHGIETENFSGMRIAYRGRDPKTKSRHKAEFKSARAHVWLARKYHLTSQLPATRRGAWLLNPLRLPLVAAKMALVPSSRDWNSLRSRFNATAGAFVGVLSFYHPAPNREGLIGTGKEINLDTGKPLRLETTGNTHSPSRDMITPASGLSPVLVREPELQTTAG</sequence>
<dbReference type="Gene3D" id="3.90.550.10">
    <property type="entry name" value="Spore Coat Polysaccharide Biosynthesis Protein SpsA, Chain A"/>
    <property type="match status" value="1"/>
</dbReference>
<dbReference type="EMBL" id="CP097095">
    <property type="protein sequence ID" value="UQF79552.1"/>
    <property type="molecule type" value="Genomic_DNA"/>
</dbReference>
<accession>A0A9E7ALR5</accession>
<dbReference type="PANTHER" id="PTHR43685">
    <property type="entry name" value="GLYCOSYLTRANSFERASE"/>
    <property type="match status" value="1"/>
</dbReference>
<organism evidence="2 3">
    <name type="scientific">Actinomyces graevenitzii</name>
    <dbReference type="NCBI Taxonomy" id="55565"/>
    <lineage>
        <taxon>Bacteria</taxon>
        <taxon>Bacillati</taxon>
        <taxon>Actinomycetota</taxon>
        <taxon>Actinomycetes</taxon>
        <taxon>Actinomycetales</taxon>
        <taxon>Actinomycetaceae</taxon>
        <taxon>Actinomyces</taxon>
    </lineage>
</organism>
<dbReference type="GO" id="GO:0016757">
    <property type="term" value="F:glycosyltransferase activity"/>
    <property type="evidence" value="ECO:0007669"/>
    <property type="project" value="UniProtKB-KW"/>
</dbReference>
<reference evidence="2" key="1">
    <citation type="submission" date="2022-05" db="EMBL/GenBank/DDBJ databases">
        <title>Using nanopore sequencing to obtain complete genomes from saliva samples.</title>
        <authorList>
            <person name="Baker J.L."/>
        </authorList>
    </citation>
    <scope>NUCLEOTIDE SEQUENCE</scope>
    <source>
        <strain evidence="2">JCVI-JB-Ag32</strain>
    </source>
</reference>
<dbReference type="CDD" id="cd00761">
    <property type="entry name" value="Glyco_tranf_GTA_type"/>
    <property type="match status" value="1"/>
</dbReference>
<protein>
    <submittedName>
        <fullName evidence="2">Glycosyltransferase</fullName>
        <ecNumber evidence="2">2.4.-.-</ecNumber>
    </submittedName>
</protein>
<evidence type="ECO:0000313" key="2">
    <source>
        <dbReference type="EMBL" id="UQF79552.1"/>
    </source>
</evidence>
<gene>
    <name evidence="2" type="ORF">M3I41_08210</name>
</gene>
<dbReference type="SUPFAM" id="SSF53448">
    <property type="entry name" value="Nucleotide-diphospho-sugar transferases"/>
    <property type="match status" value="1"/>
</dbReference>